<feature type="coiled-coil region" evidence="1">
    <location>
        <begin position="130"/>
        <end position="171"/>
    </location>
</feature>
<feature type="compositionally biased region" description="Acidic residues" evidence="2">
    <location>
        <begin position="23"/>
        <end position="35"/>
    </location>
</feature>
<feature type="compositionally biased region" description="Basic and acidic residues" evidence="2">
    <location>
        <begin position="8"/>
        <end position="22"/>
    </location>
</feature>
<name>A0A1J3CP73_NOCCA</name>
<organism evidence="3">
    <name type="scientific">Noccaea caerulescens</name>
    <name type="common">Alpine penny-cress</name>
    <name type="synonym">Thlaspi caerulescens</name>
    <dbReference type="NCBI Taxonomy" id="107243"/>
    <lineage>
        <taxon>Eukaryota</taxon>
        <taxon>Viridiplantae</taxon>
        <taxon>Streptophyta</taxon>
        <taxon>Embryophyta</taxon>
        <taxon>Tracheophyta</taxon>
        <taxon>Spermatophyta</taxon>
        <taxon>Magnoliopsida</taxon>
        <taxon>eudicotyledons</taxon>
        <taxon>Gunneridae</taxon>
        <taxon>Pentapetalae</taxon>
        <taxon>rosids</taxon>
        <taxon>malvids</taxon>
        <taxon>Brassicales</taxon>
        <taxon>Brassicaceae</taxon>
        <taxon>Coluteocarpeae</taxon>
        <taxon>Noccaea</taxon>
    </lineage>
</organism>
<protein>
    <submittedName>
        <fullName evidence="3">WPP domain-interacting protein 2</fullName>
    </submittedName>
</protein>
<feature type="compositionally biased region" description="Polar residues" evidence="2">
    <location>
        <begin position="42"/>
        <end position="58"/>
    </location>
</feature>
<dbReference type="PANTHER" id="PTHR34562">
    <property type="entry name" value="WPP DOMAIN-INTERACTING PROTEIN 2"/>
    <property type="match status" value="1"/>
</dbReference>
<keyword evidence="1" id="KW-0175">Coiled coil</keyword>
<sequence>MVDYNDENSDHDAHTSNRKDHVGEEEEEEEEEEEGTGDHSQGDSVEEFQVNNNGSSDNLDPLTEAFNSYQNLQEALNKELEKFQELGKETISSLHDGAESSSCIHAGHERASEATSSQLFGSANMGELRLTSLDSEILNLVNNVEHLEIKLEETKCILEVKESQIRQLKSTISVSEPCNPGTEISIEEIFQQKVESEIEYLVFSGSVGDLKRRIKVVQEEKILAENEAHKMLSKLGEAETKAENLKNQAQDLQNHCVEITEIQEVKSFKKRVLKTTSCLLLQLGLMFMLFNFQLTPESEIVVVPT</sequence>
<reference evidence="3" key="1">
    <citation type="submission" date="2016-07" db="EMBL/GenBank/DDBJ databases">
        <title>De novo transcriptome assembly of four accessions of the metal hyperaccumulator plant Noccaea caerulescens.</title>
        <authorList>
            <person name="Blande D."/>
            <person name="Halimaa P."/>
            <person name="Tervahauta A.I."/>
            <person name="Aarts M.G."/>
            <person name="Karenlampi S.O."/>
        </authorList>
    </citation>
    <scope>NUCLEOTIDE SEQUENCE</scope>
</reference>
<dbReference type="AlphaFoldDB" id="A0A1J3CP73"/>
<evidence type="ECO:0000313" key="3">
    <source>
        <dbReference type="EMBL" id="JAU07688.1"/>
    </source>
</evidence>
<dbReference type="PANTHER" id="PTHR34562:SF15">
    <property type="entry name" value="WPP DOMAIN-INTERACTING PROTEIN 2"/>
    <property type="match status" value="1"/>
</dbReference>
<feature type="region of interest" description="Disordered" evidence="2">
    <location>
        <begin position="1"/>
        <end position="62"/>
    </location>
</feature>
<evidence type="ECO:0000256" key="1">
    <source>
        <dbReference type="SAM" id="Coils"/>
    </source>
</evidence>
<evidence type="ECO:0000256" key="2">
    <source>
        <dbReference type="SAM" id="MobiDB-lite"/>
    </source>
</evidence>
<feature type="coiled-coil region" evidence="1">
    <location>
        <begin position="62"/>
        <end position="89"/>
    </location>
</feature>
<accession>A0A1J3CP73</accession>
<gene>
    <name evidence="3" type="ORF">GA_TR2658_c0_g1_i1_g.8555</name>
</gene>
<proteinExistence type="predicted"/>
<dbReference type="EMBL" id="GEVI01024632">
    <property type="protein sequence ID" value="JAU07688.1"/>
    <property type="molecule type" value="Transcribed_RNA"/>
</dbReference>
<feature type="coiled-coil region" evidence="1">
    <location>
        <begin position="207"/>
        <end position="262"/>
    </location>
</feature>
<dbReference type="InterPro" id="IPR044696">
    <property type="entry name" value="WIP1/2/3"/>
</dbReference>